<feature type="transmembrane region" description="Helical" evidence="8">
    <location>
        <begin position="145"/>
        <end position="166"/>
    </location>
</feature>
<feature type="transmembrane region" description="Helical" evidence="8">
    <location>
        <begin position="301"/>
        <end position="321"/>
    </location>
</feature>
<keyword evidence="4" id="KW-0309">Germination</keyword>
<accession>A0A4Z0RCM5</accession>
<dbReference type="EMBL" id="SPQQ01000002">
    <property type="protein sequence ID" value="TGE39356.1"/>
    <property type="molecule type" value="Genomic_DNA"/>
</dbReference>
<comment type="subcellular location">
    <subcellularLocation>
        <location evidence="1">Membrane</location>
        <topology evidence="1">Multi-pass membrane protein</topology>
    </subcellularLocation>
</comment>
<evidence type="ECO:0000256" key="8">
    <source>
        <dbReference type="SAM" id="Phobius"/>
    </source>
</evidence>
<dbReference type="PANTHER" id="PTHR34975:SF2">
    <property type="entry name" value="SPORE GERMINATION PROTEIN A2"/>
    <property type="match status" value="1"/>
</dbReference>
<evidence type="ECO:0000256" key="3">
    <source>
        <dbReference type="ARBA" id="ARBA00022448"/>
    </source>
</evidence>
<evidence type="ECO:0000313" key="9">
    <source>
        <dbReference type="EMBL" id="TGE39356.1"/>
    </source>
</evidence>
<keyword evidence="3" id="KW-0813">Transport</keyword>
<feature type="transmembrane region" description="Helical" evidence="8">
    <location>
        <begin position="107"/>
        <end position="133"/>
    </location>
</feature>
<evidence type="ECO:0000256" key="4">
    <source>
        <dbReference type="ARBA" id="ARBA00022544"/>
    </source>
</evidence>
<dbReference type="GO" id="GO:0009847">
    <property type="term" value="P:spore germination"/>
    <property type="evidence" value="ECO:0007669"/>
    <property type="project" value="InterPro"/>
</dbReference>
<evidence type="ECO:0000256" key="2">
    <source>
        <dbReference type="ARBA" id="ARBA00007998"/>
    </source>
</evidence>
<protein>
    <submittedName>
        <fullName evidence="9">Spore gernimation protein</fullName>
    </submittedName>
</protein>
<keyword evidence="10" id="KW-1185">Reference proteome</keyword>
<evidence type="ECO:0000256" key="5">
    <source>
        <dbReference type="ARBA" id="ARBA00022692"/>
    </source>
</evidence>
<proteinExistence type="inferred from homology"/>
<evidence type="ECO:0000256" key="1">
    <source>
        <dbReference type="ARBA" id="ARBA00004141"/>
    </source>
</evidence>
<dbReference type="OrthoDB" id="1675410at2"/>
<evidence type="ECO:0000256" key="6">
    <source>
        <dbReference type="ARBA" id="ARBA00022989"/>
    </source>
</evidence>
<feature type="transmembrane region" description="Helical" evidence="8">
    <location>
        <begin position="186"/>
        <end position="207"/>
    </location>
</feature>
<evidence type="ECO:0000256" key="7">
    <source>
        <dbReference type="ARBA" id="ARBA00023136"/>
    </source>
</evidence>
<feature type="transmembrane region" description="Helical" evidence="8">
    <location>
        <begin position="219"/>
        <end position="246"/>
    </location>
</feature>
<comment type="similarity">
    <text evidence="2">Belongs to the amino acid-polyamine-organocation (APC) superfamily. Spore germination protein (SGP) (TC 2.A.3.9) family.</text>
</comment>
<name>A0A4Z0RCM5_9FIRM</name>
<keyword evidence="5 8" id="KW-0812">Transmembrane</keyword>
<dbReference type="InterPro" id="IPR004761">
    <property type="entry name" value="Spore_GerAB"/>
</dbReference>
<feature type="transmembrane region" description="Helical" evidence="8">
    <location>
        <begin position="333"/>
        <end position="354"/>
    </location>
</feature>
<dbReference type="Proteomes" id="UP000298460">
    <property type="component" value="Unassembled WGS sequence"/>
</dbReference>
<keyword evidence="7 8" id="KW-0472">Membrane</keyword>
<organism evidence="9 10">
    <name type="scientific">Desulfosporosinus fructosivorans</name>
    <dbReference type="NCBI Taxonomy" id="2018669"/>
    <lineage>
        <taxon>Bacteria</taxon>
        <taxon>Bacillati</taxon>
        <taxon>Bacillota</taxon>
        <taxon>Clostridia</taxon>
        <taxon>Eubacteriales</taxon>
        <taxon>Desulfitobacteriaceae</taxon>
        <taxon>Desulfosporosinus</taxon>
    </lineage>
</organism>
<dbReference type="Pfam" id="PF03845">
    <property type="entry name" value="Spore_permease"/>
    <property type="match status" value="1"/>
</dbReference>
<sequence length="367" mass="41214">MGIEKGKISNSQLIFLITGFVQGSALTVGFIINITKQDTWLVVLSGTLLVFVMIWIYLNLAERFPGKNLIQINNLIYGPYLGTGISSLYLYWLLSLIAQHLRYMGDFFLAYLMTETPMVAILIPFTFLCVWATRKGIEVIARTSIILVSITMISNLVLICLLLKNIKLSNFLPLFELSMKDFIQGTNIILTITYSDLLAFLMVVPYVNKTNKMKKSVFLGLTLGAMTIFYVTIQSIAVLGVTMTIWTTPFLEAVRLIDVAKTFTRLEMLVAFTLLITVFLKVSVLLYATELSIAQMFNLRSYIPLGIPVGIICICLTIRLFESTVEQFYWGLNIWPIVALPFEVLLPAISLLIAKIRKLPQEKGGGS</sequence>
<feature type="transmembrane region" description="Helical" evidence="8">
    <location>
        <begin position="12"/>
        <end position="34"/>
    </location>
</feature>
<dbReference type="GO" id="GO:0016020">
    <property type="term" value="C:membrane"/>
    <property type="evidence" value="ECO:0007669"/>
    <property type="project" value="UniProtKB-SubCell"/>
</dbReference>
<reference evidence="9 10" key="1">
    <citation type="submission" date="2019-03" db="EMBL/GenBank/DDBJ databases">
        <title>Draft Genome Sequence of Desulfosporosinus fructosivorans Strain 63.6F, Isolated from Marine Sediment in the Baltic Sea.</title>
        <authorList>
            <person name="Hausmann B."/>
            <person name="Vandieken V."/>
            <person name="Pjevac P."/>
            <person name="Schreck K."/>
            <person name="Herbold C.W."/>
            <person name="Loy A."/>
        </authorList>
    </citation>
    <scope>NUCLEOTIDE SEQUENCE [LARGE SCALE GENOMIC DNA]</scope>
    <source>
        <strain evidence="9 10">63.6F</strain>
    </source>
</reference>
<gene>
    <name evidence="9" type="ORF">E4K67_07955</name>
</gene>
<keyword evidence="6 8" id="KW-1133">Transmembrane helix</keyword>
<feature type="transmembrane region" description="Helical" evidence="8">
    <location>
        <begin position="80"/>
        <end position="101"/>
    </location>
</feature>
<evidence type="ECO:0000313" key="10">
    <source>
        <dbReference type="Proteomes" id="UP000298460"/>
    </source>
</evidence>
<dbReference type="PANTHER" id="PTHR34975">
    <property type="entry name" value="SPORE GERMINATION PROTEIN A2"/>
    <property type="match status" value="1"/>
</dbReference>
<dbReference type="AlphaFoldDB" id="A0A4Z0RCM5"/>
<comment type="caution">
    <text evidence="9">The sequence shown here is derived from an EMBL/GenBank/DDBJ whole genome shotgun (WGS) entry which is preliminary data.</text>
</comment>
<dbReference type="NCBIfam" id="TIGR00912">
    <property type="entry name" value="2A0309"/>
    <property type="match status" value="1"/>
</dbReference>
<feature type="transmembrane region" description="Helical" evidence="8">
    <location>
        <begin position="40"/>
        <end position="60"/>
    </location>
</feature>
<feature type="transmembrane region" description="Helical" evidence="8">
    <location>
        <begin position="266"/>
        <end position="289"/>
    </location>
</feature>
<dbReference type="RefSeq" id="WP_135545851.1">
    <property type="nucleotide sequence ID" value="NZ_SPQQ01000002.1"/>
</dbReference>